<reference evidence="2" key="1">
    <citation type="submission" date="2008-12" db="EMBL/GenBank/DDBJ databases">
        <title>Annotation of the Yersinia mollaretii ATCC 43969 genome.</title>
        <authorList>
            <person name="Read T.D."/>
            <person name="Akmal A."/>
            <person name="Bishop-Lilly K."/>
            <person name="Chen P.E."/>
            <person name="Cook C."/>
            <person name="Kiley M.P."/>
            <person name="Lentz S."/>
            <person name="Mateczun A."/>
            <person name="Nagarajan N."/>
            <person name="Nolan N."/>
            <person name="Osborne B.I."/>
            <person name="Pop M."/>
            <person name="Sozhamannan S."/>
            <person name="Stewart A.C."/>
            <person name="Sulakvelidze A."/>
            <person name="Thomason B."/>
            <person name="Willner K."/>
            <person name="Zwick M.E."/>
        </authorList>
    </citation>
    <scope>NUCLEOTIDE SEQUENCE [LARGE SCALE GENOMIC DNA]</scope>
    <source>
        <strain evidence="2">ATCC 43969</strain>
    </source>
</reference>
<proteinExistence type="predicted"/>
<dbReference type="Proteomes" id="UP000003027">
    <property type="component" value="Unassembled WGS sequence"/>
</dbReference>
<feature type="transmembrane region" description="Helical" evidence="1">
    <location>
        <begin position="6"/>
        <end position="26"/>
    </location>
</feature>
<keyword evidence="1" id="KW-0812">Transmembrane</keyword>
<sequence>MYPDNQFKIIFILIIALIFHQCGWVLNRLYGEMNLPNRPLSGYI</sequence>
<gene>
    <name evidence="2" type="ORF">ymoll0001_10190</name>
</gene>
<evidence type="ECO:0000313" key="3">
    <source>
        <dbReference type="Proteomes" id="UP000003027"/>
    </source>
</evidence>
<evidence type="ECO:0000256" key="1">
    <source>
        <dbReference type="SAM" id="Phobius"/>
    </source>
</evidence>
<accession>A0ABP2EIR0</accession>
<keyword evidence="1" id="KW-0472">Membrane</keyword>
<name>A0ABP2EIR0_YERMW</name>
<organism evidence="2 3">
    <name type="scientific">Yersinia mollaretii (strain ATCC 43969 / DSM 18520 / CIP 103324 / CNY 7263 / WAIP 204)</name>
    <dbReference type="NCBI Taxonomy" id="349967"/>
    <lineage>
        <taxon>Bacteria</taxon>
        <taxon>Pseudomonadati</taxon>
        <taxon>Pseudomonadota</taxon>
        <taxon>Gammaproteobacteria</taxon>
        <taxon>Enterobacterales</taxon>
        <taxon>Yersiniaceae</taxon>
        <taxon>Yersinia</taxon>
    </lineage>
</organism>
<evidence type="ECO:0000313" key="2">
    <source>
        <dbReference type="EMBL" id="EEQ12349.1"/>
    </source>
</evidence>
<keyword evidence="3" id="KW-1185">Reference proteome</keyword>
<dbReference type="EMBL" id="AALD02000001">
    <property type="protein sequence ID" value="EEQ12349.1"/>
    <property type="molecule type" value="Genomic_DNA"/>
</dbReference>
<keyword evidence="1" id="KW-1133">Transmembrane helix</keyword>
<comment type="caution">
    <text evidence="2">The sequence shown here is derived from an EMBL/GenBank/DDBJ whole genome shotgun (WGS) entry which is preliminary data.</text>
</comment>
<protein>
    <submittedName>
        <fullName evidence="2">Uncharacterized protein</fullName>
    </submittedName>
</protein>